<protein>
    <recommendedName>
        <fullName evidence="2">dTDP-4-dehydrorhamnose reductase</fullName>
        <ecNumber evidence="2">1.1.1.133</ecNumber>
    </recommendedName>
</protein>
<comment type="function">
    <text evidence="2">Catalyzes the reduction of dTDP-6-deoxy-L-lyxo-4-hexulose to yield dTDP-L-rhamnose.</text>
</comment>
<dbReference type="PANTHER" id="PTHR10491">
    <property type="entry name" value="DTDP-4-DEHYDRORHAMNOSE REDUCTASE"/>
    <property type="match status" value="1"/>
</dbReference>
<reference evidence="4 5" key="1">
    <citation type="submission" date="2021-01" db="EMBL/GenBank/DDBJ databases">
        <title>Whole genome shotgun sequence of Catellatospora citrea NBRC 14495.</title>
        <authorList>
            <person name="Komaki H."/>
            <person name="Tamura T."/>
        </authorList>
    </citation>
    <scope>NUCLEOTIDE SEQUENCE [LARGE SCALE GENOMIC DNA]</scope>
    <source>
        <strain evidence="4 5">NBRC 14495</strain>
    </source>
</reference>
<dbReference type="UniPathway" id="UPA00124"/>
<dbReference type="AlphaFoldDB" id="A0A8J3K8E5"/>
<keyword evidence="5" id="KW-1185">Reference proteome</keyword>
<dbReference type="GO" id="GO:0019305">
    <property type="term" value="P:dTDP-rhamnose biosynthetic process"/>
    <property type="evidence" value="ECO:0007669"/>
    <property type="project" value="UniProtKB-UniPathway"/>
</dbReference>
<dbReference type="Gene3D" id="3.90.25.10">
    <property type="entry name" value="UDP-galactose 4-epimerase, domain 1"/>
    <property type="match status" value="1"/>
</dbReference>
<dbReference type="Pfam" id="PF04321">
    <property type="entry name" value="RmlD_sub_bind"/>
    <property type="match status" value="1"/>
</dbReference>
<sequence>MTIKVLVTGAGGMLGTDLVTALRAAGITTVAATRDSLDIRVPGDVAAALPGIDVVVNAAAWTDVDRAEAEEAAATAVNGTAVATLAQACARSGARLIQISTDYVFSGQATTPWSETAATDPVSAYGRGKELGERAVLEHLGDRGYVVRTAWLHGAHGRNFVATILRLAADRPTLDVVDDQHGQPTWTCALADQVAQLCLAACAGDAPAGVYHGTAAGQTTWHGLARAVFAERGLDPDRVRPVDTAAFPRPARRPAYSVLGHDRWQAAGIAAQPAWQDQLRAALRQSPDR</sequence>
<proteinExistence type="inferred from homology"/>
<comment type="pathway">
    <text evidence="2">Carbohydrate biosynthesis; dTDP-L-rhamnose biosynthesis.</text>
</comment>
<dbReference type="NCBIfam" id="TIGR01214">
    <property type="entry name" value="rmlD"/>
    <property type="match status" value="1"/>
</dbReference>
<keyword evidence="2" id="KW-0560">Oxidoreductase</keyword>
<name>A0A8J3K8E5_9ACTN</name>
<evidence type="ECO:0000256" key="1">
    <source>
        <dbReference type="ARBA" id="ARBA00010944"/>
    </source>
</evidence>
<dbReference type="CDD" id="cd05254">
    <property type="entry name" value="dTDP_HR_like_SDR_e"/>
    <property type="match status" value="1"/>
</dbReference>
<feature type="domain" description="RmlD-like substrate binding" evidence="3">
    <location>
        <begin position="4"/>
        <end position="285"/>
    </location>
</feature>
<accession>A0A8J3K8E5</accession>
<organism evidence="4 5">
    <name type="scientific">Catellatospora citrea</name>
    <dbReference type="NCBI Taxonomy" id="53366"/>
    <lineage>
        <taxon>Bacteria</taxon>
        <taxon>Bacillati</taxon>
        <taxon>Actinomycetota</taxon>
        <taxon>Actinomycetes</taxon>
        <taxon>Micromonosporales</taxon>
        <taxon>Micromonosporaceae</taxon>
        <taxon>Catellatospora</taxon>
    </lineage>
</organism>
<dbReference type="InterPro" id="IPR029903">
    <property type="entry name" value="RmlD-like-bd"/>
</dbReference>
<dbReference type="InterPro" id="IPR005913">
    <property type="entry name" value="dTDP_dehydrorham_reduct"/>
</dbReference>
<dbReference type="SUPFAM" id="SSF51735">
    <property type="entry name" value="NAD(P)-binding Rossmann-fold domains"/>
    <property type="match status" value="1"/>
</dbReference>
<dbReference type="InterPro" id="IPR036291">
    <property type="entry name" value="NAD(P)-bd_dom_sf"/>
</dbReference>
<dbReference type="EMBL" id="BONH01000015">
    <property type="protein sequence ID" value="GIF98387.1"/>
    <property type="molecule type" value="Genomic_DNA"/>
</dbReference>
<dbReference type="Proteomes" id="UP000659904">
    <property type="component" value="Unassembled WGS sequence"/>
</dbReference>
<dbReference type="Gene3D" id="3.40.50.720">
    <property type="entry name" value="NAD(P)-binding Rossmann-like Domain"/>
    <property type="match status" value="1"/>
</dbReference>
<evidence type="ECO:0000313" key="5">
    <source>
        <dbReference type="Proteomes" id="UP000659904"/>
    </source>
</evidence>
<evidence type="ECO:0000256" key="2">
    <source>
        <dbReference type="RuleBase" id="RU364082"/>
    </source>
</evidence>
<evidence type="ECO:0000259" key="3">
    <source>
        <dbReference type="Pfam" id="PF04321"/>
    </source>
</evidence>
<comment type="caution">
    <text evidence="4">The sequence shown here is derived from an EMBL/GenBank/DDBJ whole genome shotgun (WGS) entry which is preliminary data.</text>
</comment>
<gene>
    <name evidence="4" type="primary">rfbD</name>
    <name evidence="4" type="ORF">Cci01nite_34810</name>
</gene>
<evidence type="ECO:0000313" key="4">
    <source>
        <dbReference type="EMBL" id="GIF98387.1"/>
    </source>
</evidence>
<dbReference type="GO" id="GO:0008831">
    <property type="term" value="F:dTDP-4-dehydrorhamnose reductase activity"/>
    <property type="evidence" value="ECO:0007669"/>
    <property type="project" value="UniProtKB-EC"/>
</dbReference>
<dbReference type="EC" id="1.1.1.133" evidence="2"/>
<keyword evidence="2" id="KW-0521">NADP</keyword>
<dbReference type="PANTHER" id="PTHR10491:SF4">
    <property type="entry name" value="METHIONINE ADENOSYLTRANSFERASE 2 SUBUNIT BETA"/>
    <property type="match status" value="1"/>
</dbReference>
<comment type="similarity">
    <text evidence="1 2">Belongs to the dTDP-4-dehydrorhamnose reductase family.</text>
</comment>